<evidence type="ECO:0000313" key="1">
    <source>
        <dbReference type="EMBL" id="TEU26490.1"/>
    </source>
</evidence>
<evidence type="ECO:0000313" key="2">
    <source>
        <dbReference type="Proteomes" id="UP000297834"/>
    </source>
</evidence>
<gene>
    <name evidence="1" type="ORF">E2B99_08105</name>
</gene>
<proteinExistence type="predicted"/>
<sequence>MRAEFAVGIYCPEAQKNLLYYYGMDFIENDGVINEVKMRYRLINPDELVVMGVRQYETQAKQVMLDAINNGEKVELKMFEFLNDCITHRNSEGKQDISRSSYLYTFQSWGQHLEKVHQQR</sequence>
<dbReference type="OrthoDB" id="8560256at2"/>
<comment type="caution">
    <text evidence="1">The sequence shown here is derived from an EMBL/GenBank/DDBJ whole genome shotgun (WGS) entry which is preliminary data.</text>
</comment>
<organism evidence="1 2">
    <name type="scientific">Alkanindiges illinoisensis</name>
    <dbReference type="NCBI Taxonomy" id="197183"/>
    <lineage>
        <taxon>Bacteria</taxon>
        <taxon>Pseudomonadati</taxon>
        <taxon>Pseudomonadota</taxon>
        <taxon>Gammaproteobacteria</taxon>
        <taxon>Moraxellales</taxon>
        <taxon>Moraxellaceae</taxon>
        <taxon>Alkanindiges</taxon>
    </lineage>
</organism>
<protein>
    <submittedName>
        <fullName evidence="1">Uncharacterized protein</fullName>
    </submittedName>
</protein>
<accession>A0A4Y7XBW8</accession>
<reference evidence="1 2" key="1">
    <citation type="submission" date="2019-03" db="EMBL/GenBank/DDBJ databases">
        <title>Alkanindiges illinoisensis: a potential pathogenic isolated from ascites of a gastric cancer patient with abdominal metastasis.</title>
        <authorList>
            <person name="Hu X."/>
            <person name="Yang B."/>
            <person name="Yan X."/>
            <person name="Lin L."/>
            <person name="Zhao H."/>
            <person name="Zhou F."/>
            <person name="Su B."/>
            <person name="Chen J."/>
            <person name="Rui Y."/>
            <person name="Wang Q."/>
            <person name="Zheng L."/>
        </authorList>
    </citation>
    <scope>NUCLEOTIDE SEQUENCE [LARGE SCALE GENOMIC DNA]</scope>
    <source>
        <strain evidence="1 2">NFYY 23406</strain>
    </source>
</reference>
<dbReference type="EMBL" id="SNTY01000026">
    <property type="protein sequence ID" value="TEU26490.1"/>
    <property type="molecule type" value="Genomic_DNA"/>
</dbReference>
<name>A0A4Y7XBW8_9GAMM</name>
<keyword evidence="2" id="KW-1185">Reference proteome</keyword>
<dbReference type="RefSeq" id="WP_134244458.1">
    <property type="nucleotide sequence ID" value="NZ_SNTY01000026.1"/>
</dbReference>
<dbReference type="AlphaFoldDB" id="A0A4Y7XBW8"/>
<dbReference type="Proteomes" id="UP000297834">
    <property type="component" value="Unassembled WGS sequence"/>
</dbReference>